<keyword evidence="3" id="KW-1015">Disulfide bond</keyword>
<accession>A0A031JPT0</accession>
<organism evidence="7 8">
    <name type="scientific">Novosphingobium resinovorum</name>
    <dbReference type="NCBI Taxonomy" id="158500"/>
    <lineage>
        <taxon>Bacteria</taxon>
        <taxon>Pseudomonadati</taxon>
        <taxon>Pseudomonadota</taxon>
        <taxon>Alphaproteobacteria</taxon>
        <taxon>Sphingomonadales</taxon>
        <taxon>Sphingomonadaceae</taxon>
        <taxon>Novosphingobium</taxon>
    </lineage>
</organism>
<reference evidence="7 8" key="1">
    <citation type="submission" date="2014-03" db="EMBL/GenBank/DDBJ databases">
        <title>Whole genome sequence of Novosphingobium resinovorum KF1.</title>
        <authorList>
            <person name="Gan H.M."/>
            <person name="Gan H.Y."/>
            <person name="Chew T.H."/>
            <person name="Savka M.A."/>
        </authorList>
    </citation>
    <scope>NUCLEOTIDE SEQUENCE [LARGE SCALE GENOMIC DNA]</scope>
    <source>
        <strain evidence="7 8">KF1</strain>
    </source>
</reference>
<evidence type="ECO:0000256" key="1">
    <source>
        <dbReference type="ARBA" id="ARBA00022729"/>
    </source>
</evidence>
<name>A0A031JPT0_9SPHN</name>
<keyword evidence="4" id="KW-0676">Redox-active center</keyword>
<evidence type="ECO:0000256" key="2">
    <source>
        <dbReference type="ARBA" id="ARBA00023002"/>
    </source>
</evidence>
<dbReference type="eggNOG" id="COG1651">
    <property type="taxonomic scope" value="Bacteria"/>
</dbReference>
<proteinExistence type="predicted"/>
<dbReference type="RefSeq" id="WP_051587079.1">
    <property type="nucleotide sequence ID" value="NZ_JFYZ01000032.1"/>
</dbReference>
<dbReference type="InterPro" id="IPR013766">
    <property type="entry name" value="Thioredoxin_domain"/>
</dbReference>
<dbReference type="PANTHER" id="PTHR13887:SF14">
    <property type="entry name" value="DISULFIDE BOND FORMATION PROTEIN D"/>
    <property type="match status" value="1"/>
</dbReference>
<dbReference type="PROSITE" id="PS00194">
    <property type="entry name" value="THIOREDOXIN_1"/>
    <property type="match status" value="1"/>
</dbReference>
<evidence type="ECO:0000256" key="4">
    <source>
        <dbReference type="ARBA" id="ARBA00023284"/>
    </source>
</evidence>
<dbReference type="PATRIC" id="fig|158500.4.peg.4413"/>
<evidence type="ECO:0000256" key="5">
    <source>
        <dbReference type="SAM" id="SignalP"/>
    </source>
</evidence>
<evidence type="ECO:0000313" key="8">
    <source>
        <dbReference type="Proteomes" id="UP000024329"/>
    </source>
</evidence>
<dbReference type="GO" id="GO:0015036">
    <property type="term" value="F:disulfide oxidoreductase activity"/>
    <property type="evidence" value="ECO:0007669"/>
    <property type="project" value="UniProtKB-ARBA"/>
</dbReference>
<dbReference type="Gene3D" id="3.40.30.10">
    <property type="entry name" value="Glutaredoxin"/>
    <property type="match status" value="1"/>
</dbReference>
<evidence type="ECO:0000313" key="7">
    <source>
        <dbReference type="EMBL" id="EZP77773.1"/>
    </source>
</evidence>
<dbReference type="PROSITE" id="PS51352">
    <property type="entry name" value="THIOREDOXIN_2"/>
    <property type="match status" value="1"/>
</dbReference>
<dbReference type="PANTHER" id="PTHR13887">
    <property type="entry name" value="GLUTATHIONE S-TRANSFERASE KAPPA"/>
    <property type="match status" value="1"/>
</dbReference>
<keyword evidence="2" id="KW-0560">Oxidoreductase</keyword>
<dbReference type="InterPro" id="IPR036249">
    <property type="entry name" value="Thioredoxin-like_sf"/>
</dbReference>
<feature type="domain" description="Thioredoxin" evidence="6">
    <location>
        <begin position="13"/>
        <end position="204"/>
    </location>
</feature>
<sequence length="210" mass="22698">MTLYRYFPRALAALFLVAVPLSSSCAQQPTDVSRNAIFEDAVAPKVAPRGYDLTIVEFSDYNCPYCKRMHPVLKALLASDPKIRLVYRDWPIFGGASVEAARAAIASQWQGKHAAFNDALHSTGGRLDSASIRAAADRAGVNWPRLQSDLKTHKNEIDALLARTNRQAAAIGLSGTPGLIIGNYLVPGALDLIALRTAVARVRADVSKVK</sequence>
<dbReference type="AlphaFoldDB" id="A0A031JPT0"/>
<dbReference type="PROSITE" id="PS51257">
    <property type="entry name" value="PROKAR_LIPOPROTEIN"/>
    <property type="match status" value="1"/>
</dbReference>
<feature type="signal peptide" evidence="5">
    <location>
        <begin position="1"/>
        <end position="26"/>
    </location>
</feature>
<dbReference type="InterPro" id="IPR017937">
    <property type="entry name" value="Thioredoxin_CS"/>
</dbReference>
<dbReference type="Pfam" id="PF01323">
    <property type="entry name" value="DSBA"/>
    <property type="match status" value="1"/>
</dbReference>
<comment type="caution">
    <text evidence="7">The sequence shown here is derived from an EMBL/GenBank/DDBJ whole genome shotgun (WGS) entry which is preliminary data.</text>
</comment>
<dbReference type="InterPro" id="IPR001853">
    <property type="entry name" value="DSBA-like_thioredoxin_dom"/>
</dbReference>
<gene>
    <name evidence="7" type="ORF">BV97_04342</name>
</gene>
<dbReference type="Proteomes" id="UP000024329">
    <property type="component" value="Unassembled WGS sequence"/>
</dbReference>
<evidence type="ECO:0000256" key="3">
    <source>
        <dbReference type="ARBA" id="ARBA00023157"/>
    </source>
</evidence>
<protein>
    <submittedName>
        <fullName evidence="7">DSBA-like thioredoxin domain protein</fullName>
    </submittedName>
</protein>
<dbReference type="CDD" id="cd03023">
    <property type="entry name" value="DsbA_Com1_like"/>
    <property type="match status" value="1"/>
</dbReference>
<dbReference type="SUPFAM" id="SSF52833">
    <property type="entry name" value="Thioredoxin-like"/>
    <property type="match status" value="1"/>
</dbReference>
<keyword evidence="1 5" id="KW-0732">Signal</keyword>
<evidence type="ECO:0000259" key="6">
    <source>
        <dbReference type="PROSITE" id="PS51352"/>
    </source>
</evidence>
<feature type="chain" id="PRO_5001556895" evidence="5">
    <location>
        <begin position="27"/>
        <end position="210"/>
    </location>
</feature>
<dbReference type="EMBL" id="JFYZ01000032">
    <property type="protein sequence ID" value="EZP77773.1"/>
    <property type="molecule type" value="Genomic_DNA"/>
</dbReference>